<feature type="compositionally biased region" description="Basic and acidic residues" evidence="2">
    <location>
        <begin position="396"/>
        <end position="413"/>
    </location>
</feature>
<dbReference type="GO" id="GO:1902017">
    <property type="term" value="P:regulation of cilium assembly"/>
    <property type="evidence" value="ECO:0007669"/>
    <property type="project" value="TreeGrafter"/>
</dbReference>
<feature type="compositionally biased region" description="Basic and acidic residues" evidence="2">
    <location>
        <begin position="425"/>
        <end position="436"/>
    </location>
</feature>
<feature type="compositionally biased region" description="Acidic residues" evidence="2">
    <location>
        <begin position="599"/>
        <end position="609"/>
    </location>
</feature>
<feature type="domain" description="Doublecortin" evidence="3">
    <location>
        <begin position="136"/>
        <end position="219"/>
    </location>
</feature>
<dbReference type="GO" id="GO:0060271">
    <property type="term" value="P:cilium assembly"/>
    <property type="evidence" value="ECO:0007669"/>
    <property type="project" value="TreeGrafter"/>
</dbReference>
<dbReference type="PANTHER" id="PTHR23004">
    <property type="entry name" value="DOUBLECORTIN DOMAIN CONTAINING 2"/>
    <property type="match status" value="1"/>
</dbReference>
<dbReference type="GO" id="GO:0005930">
    <property type="term" value="C:axoneme"/>
    <property type="evidence" value="ECO:0007669"/>
    <property type="project" value="TreeGrafter"/>
</dbReference>
<dbReference type="InterPro" id="IPR003533">
    <property type="entry name" value="Doublecortin_dom"/>
</dbReference>
<dbReference type="Gene3D" id="3.10.20.230">
    <property type="entry name" value="Doublecortin domain"/>
    <property type="match status" value="2"/>
</dbReference>
<evidence type="ECO:0000259" key="3">
    <source>
        <dbReference type="PROSITE" id="PS50309"/>
    </source>
</evidence>
<dbReference type="Pfam" id="PF03607">
    <property type="entry name" value="DCX"/>
    <property type="match status" value="2"/>
</dbReference>
<dbReference type="SMART" id="SM00537">
    <property type="entry name" value="DCX"/>
    <property type="match status" value="2"/>
</dbReference>
<name>A0AAD5FLY0_SILAS</name>
<sequence>MSDDKTNFRAQPAVKSIFVYRNGDAHADARRVLIHEKRVCDFETLLREVTGRVRAPFGAVRCIYTPRAGHRVDALEHVRHGEQYVAAGKERFKKLDYLQIGSRKKQMLQNNGLVKAAPQKRIIVSARFLKPIKEPCAIFVIANGDLLNPAMRFLVPNRQLSQFEKILEMITEKMGLRILGGVRSLCSCEGVPVTDGKDLENGQFYVAVGRDKFKPRPYADLLFTKPAGMRRNVRSKAASLPPIYTRQNGDAVNGVIKSNQSEEAKFTEPTASLVRQISQARLMAIRKKRSNLTKSFSTQDNGAASFLKALALPNKPLRSTLALVAKAYTMAVLQAYKADLLPKGRHPYHAGFGSIDPDNRGFLAGTISVILSTIRSIFHSICFISLTIIPSNTDDADPKPECEDMESERKPAEVENTSDEQVYSNEDKAAGEKEAAAGEDEASEQAEDAIEQAEEAAEQEEDGAAQEEEAGEQEEEAEEQEEEAAAQEEEEATQEEEAGEQEDEAEEQEKEAAAQEEEEATQEEEEVAVQEEEAAEAEEDTGAGEDGGADEETVAEQEAAVEDEPAAEDEAVGEPEAAIENDPTEETGSGEGEGNGMEAAEEEGDECQE</sequence>
<dbReference type="InterPro" id="IPR036572">
    <property type="entry name" value="Doublecortin_dom_sf"/>
</dbReference>
<dbReference type="GO" id="GO:0001764">
    <property type="term" value="P:neuron migration"/>
    <property type="evidence" value="ECO:0007669"/>
    <property type="project" value="TreeGrafter"/>
</dbReference>
<gene>
    <name evidence="4" type="ORF">C0J50_19834</name>
</gene>
<dbReference type="AlphaFoldDB" id="A0AAD5FLY0"/>
<dbReference type="GO" id="GO:0060091">
    <property type="term" value="C:kinocilium"/>
    <property type="evidence" value="ECO:0007669"/>
    <property type="project" value="TreeGrafter"/>
</dbReference>
<dbReference type="PROSITE" id="PS50309">
    <property type="entry name" value="DC"/>
    <property type="match status" value="2"/>
</dbReference>
<dbReference type="SUPFAM" id="SSF89837">
    <property type="entry name" value="Doublecortin (DC)"/>
    <property type="match status" value="2"/>
</dbReference>
<dbReference type="GO" id="GO:0035556">
    <property type="term" value="P:intracellular signal transduction"/>
    <property type="evidence" value="ECO:0007669"/>
    <property type="project" value="InterPro"/>
</dbReference>
<dbReference type="GO" id="GO:0048813">
    <property type="term" value="P:dendrite morphogenesis"/>
    <property type="evidence" value="ECO:0007669"/>
    <property type="project" value="TreeGrafter"/>
</dbReference>
<dbReference type="Proteomes" id="UP001205998">
    <property type="component" value="Unassembled WGS sequence"/>
</dbReference>
<dbReference type="EMBL" id="MU551646">
    <property type="protein sequence ID" value="KAI5620367.1"/>
    <property type="molecule type" value="Genomic_DNA"/>
</dbReference>
<keyword evidence="5" id="KW-1185">Reference proteome</keyword>
<dbReference type="GO" id="GO:0005874">
    <property type="term" value="C:microtubule"/>
    <property type="evidence" value="ECO:0007669"/>
    <property type="project" value="TreeGrafter"/>
</dbReference>
<feature type="region of interest" description="Disordered" evidence="2">
    <location>
        <begin position="390"/>
        <end position="609"/>
    </location>
</feature>
<evidence type="ECO:0000313" key="4">
    <source>
        <dbReference type="EMBL" id="KAI5620367.1"/>
    </source>
</evidence>
<comment type="caution">
    <text evidence="4">The sequence shown here is derived from an EMBL/GenBank/DDBJ whole genome shotgun (WGS) entry which is preliminary data.</text>
</comment>
<dbReference type="GO" id="GO:0005815">
    <property type="term" value="C:microtubule organizing center"/>
    <property type="evidence" value="ECO:0007669"/>
    <property type="project" value="TreeGrafter"/>
</dbReference>
<accession>A0AAD5FLY0</accession>
<dbReference type="PANTHER" id="PTHR23004:SF5">
    <property type="entry name" value="DOUBLECORTIN DOMAIN-CONTAINING PROTEIN 2"/>
    <property type="match status" value="1"/>
</dbReference>
<evidence type="ECO:0000256" key="1">
    <source>
        <dbReference type="ARBA" id="ARBA00022737"/>
    </source>
</evidence>
<proteinExistence type="predicted"/>
<evidence type="ECO:0000313" key="5">
    <source>
        <dbReference type="Proteomes" id="UP001205998"/>
    </source>
</evidence>
<feature type="domain" description="Doublecortin" evidence="3">
    <location>
        <begin position="15"/>
        <end position="98"/>
    </location>
</feature>
<organism evidence="4 5">
    <name type="scientific">Silurus asotus</name>
    <name type="common">Amur catfish</name>
    <name type="synonym">Parasilurus asotus</name>
    <dbReference type="NCBI Taxonomy" id="30991"/>
    <lineage>
        <taxon>Eukaryota</taxon>
        <taxon>Metazoa</taxon>
        <taxon>Chordata</taxon>
        <taxon>Craniata</taxon>
        <taxon>Vertebrata</taxon>
        <taxon>Euteleostomi</taxon>
        <taxon>Actinopterygii</taxon>
        <taxon>Neopterygii</taxon>
        <taxon>Teleostei</taxon>
        <taxon>Ostariophysi</taxon>
        <taxon>Siluriformes</taxon>
        <taxon>Siluridae</taxon>
        <taxon>Silurus</taxon>
    </lineage>
</organism>
<protein>
    <submittedName>
        <fullName evidence="4">Doublecortin domain-containing protein 2B</fullName>
    </submittedName>
</protein>
<dbReference type="FunFam" id="3.10.20.230:FF:000004">
    <property type="entry name" value="Doublecortin domain containing 2"/>
    <property type="match status" value="1"/>
</dbReference>
<evidence type="ECO:0000256" key="2">
    <source>
        <dbReference type="SAM" id="MobiDB-lite"/>
    </source>
</evidence>
<reference evidence="4" key="1">
    <citation type="submission" date="2018-07" db="EMBL/GenBank/DDBJ databases">
        <title>Comparative genomics of catfishes provides insights into carnivory and benthic adaptation.</title>
        <authorList>
            <person name="Zhang Y."/>
            <person name="Wang D."/>
            <person name="Peng Z."/>
            <person name="Zheng S."/>
            <person name="Shao F."/>
            <person name="Tao W."/>
        </authorList>
    </citation>
    <scope>NUCLEOTIDE SEQUENCE</scope>
    <source>
        <strain evidence="4">Chongqing</strain>
    </source>
</reference>
<feature type="compositionally biased region" description="Acidic residues" evidence="2">
    <location>
        <begin position="437"/>
        <end position="585"/>
    </location>
</feature>
<keyword evidence="1" id="KW-0677">Repeat</keyword>